<dbReference type="InterPro" id="IPR013103">
    <property type="entry name" value="RVT_2"/>
</dbReference>
<feature type="domain" description="DUF7589" evidence="3">
    <location>
        <begin position="583"/>
        <end position="635"/>
    </location>
</feature>
<dbReference type="InterPro" id="IPR004252">
    <property type="entry name" value="Probable_transposase_24"/>
</dbReference>
<comment type="caution">
    <text evidence="4">The sequence shown here is derived from an EMBL/GenBank/DDBJ whole genome shotgun (WGS) entry which is preliminary data.</text>
</comment>
<feature type="compositionally biased region" description="Low complexity" evidence="1">
    <location>
        <begin position="752"/>
        <end position="767"/>
    </location>
</feature>
<name>A0A6L2JDB3_TANCI</name>
<protein>
    <submittedName>
        <fullName evidence="4">Putative polyprotein</fullName>
    </submittedName>
</protein>
<proteinExistence type="predicted"/>
<gene>
    <name evidence="4" type="ORF">Tci_006844</name>
</gene>
<dbReference type="Pfam" id="PF07727">
    <property type="entry name" value="RVT_2"/>
    <property type="match status" value="1"/>
</dbReference>
<dbReference type="Pfam" id="PF24500">
    <property type="entry name" value="DUF7589"/>
    <property type="match status" value="2"/>
</dbReference>
<feature type="region of interest" description="Disordered" evidence="1">
    <location>
        <begin position="8"/>
        <end position="41"/>
    </location>
</feature>
<dbReference type="Pfam" id="PF03004">
    <property type="entry name" value="Transposase_24"/>
    <property type="match status" value="1"/>
</dbReference>
<dbReference type="EMBL" id="BKCJ010000626">
    <property type="protein sequence ID" value="GEU34866.1"/>
    <property type="molecule type" value="Genomic_DNA"/>
</dbReference>
<feature type="compositionally biased region" description="Low complexity" evidence="1">
    <location>
        <begin position="800"/>
        <end position="817"/>
    </location>
</feature>
<feature type="domain" description="DUF7589" evidence="3">
    <location>
        <begin position="682"/>
        <end position="723"/>
    </location>
</feature>
<reference evidence="4" key="1">
    <citation type="journal article" date="2019" name="Sci. Rep.">
        <title>Draft genome of Tanacetum cinerariifolium, the natural source of mosquito coil.</title>
        <authorList>
            <person name="Yamashiro T."/>
            <person name="Shiraishi A."/>
            <person name="Satake H."/>
            <person name="Nakayama K."/>
        </authorList>
    </citation>
    <scope>NUCLEOTIDE SEQUENCE</scope>
</reference>
<dbReference type="SUPFAM" id="SSF56672">
    <property type="entry name" value="DNA/RNA polymerases"/>
    <property type="match status" value="1"/>
</dbReference>
<evidence type="ECO:0000259" key="2">
    <source>
        <dbReference type="Pfam" id="PF07727"/>
    </source>
</evidence>
<evidence type="ECO:0000256" key="1">
    <source>
        <dbReference type="SAM" id="MobiDB-lite"/>
    </source>
</evidence>
<dbReference type="InterPro" id="IPR043502">
    <property type="entry name" value="DNA/RNA_pol_sf"/>
</dbReference>
<organism evidence="4">
    <name type="scientific">Tanacetum cinerariifolium</name>
    <name type="common">Dalmatian daisy</name>
    <name type="synonym">Chrysanthemum cinerariifolium</name>
    <dbReference type="NCBI Taxonomy" id="118510"/>
    <lineage>
        <taxon>Eukaryota</taxon>
        <taxon>Viridiplantae</taxon>
        <taxon>Streptophyta</taxon>
        <taxon>Embryophyta</taxon>
        <taxon>Tracheophyta</taxon>
        <taxon>Spermatophyta</taxon>
        <taxon>Magnoliopsida</taxon>
        <taxon>eudicotyledons</taxon>
        <taxon>Gunneridae</taxon>
        <taxon>Pentapetalae</taxon>
        <taxon>asterids</taxon>
        <taxon>campanulids</taxon>
        <taxon>Asterales</taxon>
        <taxon>Asteraceae</taxon>
        <taxon>Asteroideae</taxon>
        <taxon>Anthemideae</taxon>
        <taxon>Anthemidinae</taxon>
        <taxon>Tanacetum</taxon>
    </lineage>
</organism>
<feature type="region of interest" description="Disordered" evidence="1">
    <location>
        <begin position="798"/>
        <end position="817"/>
    </location>
</feature>
<evidence type="ECO:0000259" key="3">
    <source>
        <dbReference type="Pfam" id="PF24500"/>
    </source>
</evidence>
<evidence type="ECO:0000313" key="4">
    <source>
        <dbReference type="EMBL" id="GEU34866.1"/>
    </source>
</evidence>
<accession>A0A6L2JDB3</accession>
<dbReference type="InterPro" id="IPR056011">
    <property type="entry name" value="DUF7589"/>
</dbReference>
<feature type="domain" description="Reverse transcriptase Ty1/copia-type" evidence="2">
    <location>
        <begin position="882"/>
        <end position="1030"/>
    </location>
</feature>
<feature type="compositionally biased region" description="Polar residues" evidence="1">
    <location>
        <begin position="13"/>
        <end position="25"/>
    </location>
</feature>
<feature type="region of interest" description="Disordered" evidence="1">
    <location>
        <begin position="738"/>
        <end position="768"/>
    </location>
</feature>
<sequence>MYAEVFGIDVPLTESQPTESTQGTHRTPRAPRSTRLTPLAPMPTVDKADELILQDTLQISLAEQRSREEQEARENVALVNEHLASVEIEKMVKGQTNVIDDCSIPRNDDHNILDTRLDPRSDKESPKVEITNDKEVEITKVVILVNVNEEEEETTYEVYELKRRQKRKVVEECKSTPFPTPIRSPRIHTNLVSLDTEKLQELTVRDQAPVYVAEGLILERQNNKEEMERMIAKAILQERGITQVNEEEQGPSTSGNKEQVYDYDFWTESYASDDDEIPTKQVSQDIMEEVSLTIDEAKLKKIVDEIMEILVSPYPRKTTPLVQSCQRDPEAPALSLINQDLLYLKKGSPGPEKIVLSLHKFPAVIFNDDDIEERTSRWVNKCVKKFNPYARYGVEHWKNPHAKIFYIRKQKEPGKPKENINKNDIEDMYLLIVNGKVPDYAKTGLLWSLSVFIRSSVIWERVHDFQLGVESYQQKVNLTAPTISFPGIEKHEVFYIIYEPVHGIIYKYSKKKKRMMRHSEIHKFCDAIMMLNKQDLTAAHWFYKEANSKLHTKGSVIGYEIPSSSYLLNDMEDRGPTEDHVFKKYSSVKAGHPVLRVEGSNLLAAVIVRDLLVAASFVLAASESVLLLRTMLQWEEQLRSEAGKLADVNDFREIAVVSWPDEDILRLRSGSTAADAATRVGQMIHVPASFVLAASESVADIRSSSQRERWEAYARLYKKVRARSHGLMLGNGLGLQGSSEQLEKGSSRHVFTTTTSGTSSQTGTSQQDPMQALTQLASQLGFNLQPLTQQAQAFNTSYSQNSRGRGRGQNNRTNRGQFNWASNQNAFYGTCNRCGAAHIPSDYPNPSDSSSIGTSEPYYGEDFSMLAMRAAMAQEYVVLMCNATWSLVSPIPNANVVDYKWVYKLKRDQTGAITRYKARLIAKRFNQQQGIDYFETFSLVVKSTTIPTVLSLAITTRWTLRQLDVQNAFLHEELHETVYLRQPPGFVDLTKPDHLCLLYKSIYRLKQAPCAWFHRLIKALQTLGFRGSTIDPSVLISSLSRLRPDAVIKSLKPSLDGSRRRRFMPATPSPRDRVNFSKAKPVPSLITTIVDLHLDDSPLFDDPVKYRQLVGYVLHAYTDSHDSSLSAFSDVEWVGYLDDCQSTWGYAIYLGNNLISRLEMKLFGLAAYRLNELNEADNIVEDGEQKMDYTEDDLLQALDLIEALEYFMDHQWKMYKSHLRTPATKKMSLNGKRVRGGQVHVHTTGAHSFAWKRDKHLSFSEDPNDVVFFGLAHTTLEGSFVIKGLGKFMAQAKRELSRKTKAIGGSQSVDHEVEAEIARMSFKNLNLVE</sequence>